<dbReference type="PIRSF" id="PIRSF032025">
    <property type="entry name" value="UCP032025"/>
    <property type="match status" value="1"/>
</dbReference>
<gene>
    <name evidence="1" type="ORF">GTZ99_04715</name>
</gene>
<organism evidence="1 2">
    <name type="scientific">Novosphingobium ovatum</name>
    <dbReference type="NCBI Taxonomy" id="1908523"/>
    <lineage>
        <taxon>Bacteria</taxon>
        <taxon>Pseudomonadati</taxon>
        <taxon>Pseudomonadota</taxon>
        <taxon>Alphaproteobacteria</taxon>
        <taxon>Sphingomonadales</taxon>
        <taxon>Sphingomonadaceae</taxon>
        <taxon>Novosphingobium</taxon>
    </lineage>
</organism>
<dbReference type="Pfam" id="PF07370">
    <property type="entry name" value="DUF1489"/>
    <property type="match status" value="1"/>
</dbReference>
<dbReference type="InterPro" id="IPR008320">
    <property type="entry name" value="UCP032025"/>
</dbReference>
<keyword evidence="2" id="KW-1185">Reference proteome</keyword>
<name>A0ABW9XBE6_9SPHN</name>
<dbReference type="Proteomes" id="UP000753724">
    <property type="component" value="Unassembled WGS sequence"/>
</dbReference>
<evidence type="ECO:0000313" key="1">
    <source>
        <dbReference type="EMBL" id="NBC35855.1"/>
    </source>
</evidence>
<evidence type="ECO:0000313" key="2">
    <source>
        <dbReference type="Proteomes" id="UP000753724"/>
    </source>
</evidence>
<protein>
    <submittedName>
        <fullName evidence="1">DUF1489 family protein</fullName>
    </submittedName>
</protein>
<comment type="caution">
    <text evidence="1">The sequence shown here is derived from an EMBL/GenBank/DDBJ whole genome shotgun (WGS) entry which is preliminary data.</text>
</comment>
<sequence length="140" mass="15285">MTPLNMTKVAYGATSLEEIHGWFAPDARPPLPGHGKEVVQITTRNKPKRAEEMIGGSVFWILKHQLVARSEIIGFAEAENGRTAILIARQLVDVQPRPRRAHQGWRYLEAADAPPDLHGVGGTGDVMPAHLAAELARLGL</sequence>
<reference evidence="2" key="1">
    <citation type="submission" date="2020-01" db="EMBL/GenBank/DDBJ databases">
        <title>Sphingomonas sp. strain CSW-10.</title>
        <authorList>
            <person name="Chen W.-M."/>
        </authorList>
    </citation>
    <scope>NUCLEOTIDE SEQUENCE [LARGE SCALE GENOMIC DNA]</scope>
    <source>
        <strain evidence="2">FSY-8</strain>
    </source>
</reference>
<proteinExistence type="predicted"/>
<dbReference type="EMBL" id="JAAAPO010000002">
    <property type="protein sequence ID" value="NBC35855.1"/>
    <property type="molecule type" value="Genomic_DNA"/>
</dbReference>
<accession>A0ABW9XBE6</accession>